<protein>
    <submittedName>
        <fullName evidence="2">Uncharacterized protein</fullName>
    </submittedName>
</protein>
<evidence type="ECO:0000256" key="1">
    <source>
        <dbReference type="SAM" id="MobiDB-lite"/>
    </source>
</evidence>
<gene>
    <name evidence="2" type="ORF">BU14_0614s0007</name>
</gene>
<reference evidence="2 3" key="1">
    <citation type="submission" date="2017-03" db="EMBL/GenBank/DDBJ databases">
        <title>WGS assembly of Porphyra umbilicalis.</title>
        <authorList>
            <person name="Brawley S.H."/>
            <person name="Blouin N.A."/>
            <person name="Ficko-Blean E."/>
            <person name="Wheeler G.L."/>
            <person name="Lohr M."/>
            <person name="Goodson H.V."/>
            <person name="Jenkins J.W."/>
            <person name="Blaby-Haas C.E."/>
            <person name="Helliwell K.E."/>
            <person name="Chan C."/>
            <person name="Marriage T."/>
            <person name="Bhattacharya D."/>
            <person name="Klein A.S."/>
            <person name="Badis Y."/>
            <person name="Brodie J."/>
            <person name="Cao Y."/>
            <person name="Collen J."/>
            <person name="Dittami S.M."/>
            <person name="Gachon C.M."/>
            <person name="Green B.R."/>
            <person name="Karpowicz S."/>
            <person name="Kim J.W."/>
            <person name="Kudahl U."/>
            <person name="Lin S."/>
            <person name="Michel G."/>
            <person name="Mittag M."/>
            <person name="Olson B.J."/>
            <person name="Pangilinan J."/>
            <person name="Peng Y."/>
            <person name="Qiu H."/>
            <person name="Shu S."/>
            <person name="Singer J.T."/>
            <person name="Smith A.G."/>
            <person name="Sprecher B.N."/>
            <person name="Wagner V."/>
            <person name="Wang W."/>
            <person name="Wang Z.-Y."/>
            <person name="Yan J."/>
            <person name="Yarish C."/>
            <person name="Zoeuner-Riek S."/>
            <person name="Zhuang Y."/>
            <person name="Zou Y."/>
            <person name="Lindquist E.A."/>
            <person name="Grimwood J."/>
            <person name="Barry K."/>
            <person name="Rokhsar D.S."/>
            <person name="Schmutz J."/>
            <person name="Stiller J.W."/>
            <person name="Grossman A.R."/>
            <person name="Prochnik S.E."/>
        </authorList>
    </citation>
    <scope>NUCLEOTIDE SEQUENCE [LARGE SCALE GENOMIC DNA]</scope>
    <source>
        <strain evidence="2">4086291</strain>
    </source>
</reference>
<evidence type="ECO:0000313" key="2">
    <source>
        <dbReference type="EMBL" id="OSX71032.1"/>
    </source>
</evidence>
<dbReference type="EMBL" id="KV919179">
    <property type="protein sequence ID" value="OSX71032.1"/>
    <property type="molecule type" value="Genomic_DNA"/>
</dbReference>
<evidence type="ECO:0000313" key="3">
    <source>
        <dbReference type="Proteomes" id="UP000218209"/>
    </source>
</evidence>
<name>A0A1X6NR31_PORUM</name>
<organism evidence="2 3">
    <name type="scientific">Porphyra umbilicalis</name>
    <name type="common">Purple laver</name>
    <name type="synonym">Red alga</name>
    <dbReference type="NCBI Taxonomy" id="2786"/>
    <lineage>
        <taxon>Eukaryota</taxon>
        <taxon>Rhodophyta</taxon>
        <taxon>Bangiophyceae</taxon>
        <taxon>Bangiales</taxon>
        <taxon>Bangiaceae</taxon>
        <taxon>Porphyra</taxon>
    </lineage>
</organism>
<feature type="region of interest" description="Disordered" evidence="1">
    <location>
        <begin position="34"/>
        <end position="57"/>
    </location>
</feature>
<dbReference type="Proteomes" id="UP000218209">
    <property type="component" value="Unassembled WGS sequence"/>
</dbReference>
<accession>A0A1X6NR31</accession>
<sequence length="183" mass="19161">MDSPTFVPAPVGVASRSCRRAAAACTCRRVPVAPAAPRMADGRTDPNADAPTPPDADARAAARELRKNKPKSNASWANNFLSVVGVKGAGSIPGWDLRPVSLREASAGADTKESSTCTYCKGTGRTRCTFCMGLTSMGPDGKPIPCPGCGGETTMTCSTCFGSTKQIELKGQWWKTGIDTLFK</sequence>
<proteinExistence type="predicted"/>
<keyword evidence="3" id="KW-1185">Reference proteome</keyword>
<dbReference type="AlphaFoldDB" id="A0A1X6NR31"/>